<dbReference type="OrthoDB" id="8019418at2"/>
<sequence>MSIRFGKFAKPGAKTASVTRPEELIRAREAAGDRIVFAIGLGLAVSSASFFVYALQTSTAQPNLPKVLPALADNLPVNRSLAAARRYDDLDPTTTGSVPKGQETNDRTKTSKVATVASRQDLTIPPRTYVVWRVNDGIALVEGPDGLSEVAPGAVLPGAGEVLAIQRSDTGWVVVTSETIIGIPPI</sequence>
<feature type="transmembrane region" description="Helical" evidence="2">
    <location>
        <begin position="35"/>
        <end position="55"/>
    </location>
</feature>
<evidence type="ECO:0000313" key="3">
    <source>
        <dbReference type="EMBL" id="GEO14068.1"/>
    </source>
</evidence>
<keyword evidence="2" id="KW-0812">Transmembrane</keyword>
<reference evidence="3 4" key="1">
    <citation type="submission" date="2019-07" db="EMBL/GenBank/DDBJ databases">
        <title>Whole genome shotgun sequence of Microvirga aerophila NBRC 106136.</title>
        <authorList>
            <person name="Hosoyama A."/>
            <person name="Uohara A."/>
            <person name="Ohji S."/>
            <person name="Ichikawa N."/>
        </authorList>
    </citation>
    <scope>NUCLEOTIDE SEQUENCE [LARGE SCALE GENOMIC DNA]</scope>
    <source>
        <strain evidence="3 4">NBRC 106136</strain>
    </source>
</reference>
<keyword evidence="2" id="KW-0472">Membrane</keyword>
<accession>A0A512BQ30</accession>
<evidence type="ECO:0000256" key="2">
    <source>
        <dbReference type="SAM" id="Phobius"/>
    </source>
</evidence>
<proteinExistence type="predicted"/>
<dbReference type="Proteomes" id="UP000321085">
    <property type="component" value="Unassembled WGS sequence"/>
</dbReference>
<protein>
    <submittedName>
        <fullName evidence="3">Uncharacterized protein</fullName>
    </submittedName>
</protein>
<dbReference type="EMBL" id="BJYU01000019">
    <property type="protein sequence ID" value="GEO14068.1"/>
    <property type="molecule type" value="Genomic_DNA"/>
</dbReference>
<keyword evidence="2" id="KW-1133">Transmembrane helix</keyword>
<dbReference type="AlphaFoldDB" id="A0A512BQ30"/>
<evidence type="ECO:0000256" key="1">
    <source>
        <dbReference type="SAM" id="MobiDB-lite"/>
    </source>
</evidence>
<keyword evidence="4" id="KW-1185">Reference proteome</keyword>
<organism evidence="3 4">
    <name type="scientific">Microvirga aerophila</name>
    <dbReference type="NCBI Taxonomy" id="670291"/>
    <lineage>
        <taxon>Bacteria</taxon>
        <taxon>Pseudomonadati</taxon>
        <taxon>Pseudomonadota</taxon>
        <taxon>Alphaproteobacteria</taxon>
        <taxon>Hyphomicrobiales</taxon>
        <taxon>Methylobacteriaceae</taxon>
        <taxon>Microvirga</taxon>
    </lineage>
</organism>
<name>A0A512BQ30_9HYPH</name>
<dbReference type="RefSeq" id="WP_114186801.1">
    <property type="nucleotide sequence ID" value="NZ_BJYU01000019.1"/>
</dbReference>
<evidence type="ECO:0000313" key="4">
    <source>
        <dbReference type="Proteomes" id="UP000321085"/>
    </source>
</evidence>
<gene>
    <name evidence="3" type="ORF">MAE02_17640</name>
</gene>
<comment type="caution">
    <text evidence="3">The sequence shown here is derived from an EMBL/GenBank/DDBJ whole genome shotgun (WGS) entry which is preliminary data.</text>
</comment>
<feature type="region of interest" description="Disordered" evidence="1">
    <location>
        <begin position="88"/>
        <end position="112"/>
    </location>
</feature>